<evidence type="ECO:0000256" key="1">
    <source>
        <dbReference type="SAM" id="MobiDB-lite"/>
    </source>
</evidence>
<dbReference type="GeneTree" id="ENSGT00940000159627"/>
<dbReference type="CDD" id="cd01673">
    <property type="entry name" value="dNK"/>
    <property type="match status" value="1"/>
</dbReference>
<protein>
    <recommendedName>
        <fullName evidence="2">Deoxynucleoside kinase domain-containing protein</fullName>
    </recommendedName>
</protein>
<feature type="domain" description="Deoxynucleoside kinase" evidence="2">
    <location>
        <begin position="11"/>
        <end position="237"/>
    </location>
</feature>
<proteinExistence type="predicted"/>
<dbReference type="GO" id="GO:0004138">
    <property type="term" value="F:deoxyguanosine kinase activity"/>
    <property type="evidence" value="ECO:0007669"/>
    <property type="project" value="TreeGrafter"/>
</dbReference>
<evidence type="ECO:0000259" key="2">
    <source>
        <dbReference type="Pfam" id="PF01712"/>
    </source>
</evidence>
<reference evidence="3" key="2">
    <citation type="submission" date="2025-08" db="UniProtKB">
        <authorList>
            <consortium name="Ensembl"/>
        </authorList>
    </citation>
    <scope>IDENTIFICATION</scope>
</reference>
<dbReference type="AlphaFoldDB" id="A0A674HPD7"/>
<dbReference type="PANTHER" id="PTHR10513">
    <property type="entry name" value="DEOXYNUCLEOSIDE KINASE"/>
    <property type="match status" value="1"/>
</dbReference>
<dbReference type="Pfam" id="PF01712">
    <property type="entry name" value="dNK"/>
    <property type="match status" value="1"/>
</dbReference>
<reference evidence="3 4" key="1">
    <citation type="journal article" date="2010" name="Nature">
        <title>The genome of a songbird.</title>
        <authorList>
            <person name="Warren W.C."/>
            <person name="Clayton D.F."/>
            <person name="Ellegren H."/>
            <person name="Arnold A.P."/>
            <person name="Hillier L.W."/>
            <person name="Kunstner A."/>
            <person name="Searle S."/>
            <person name="White S."/>
            <person name="Vilella A.J."/>
            <person name="Fairley S."/>
            <person name="Heger A."/>
            <person name="Kong L."/>
            <person name="Ponting C.P."/>
            <person name="Jarvis E.D."/>
            <person name="Mello C.V."/>
            <person name="Minx P."/>
            <person name="Lovell P."/>
            <person name="Velho T.A."/>
            <person name="Ferris M."/>
            <person name="Balakrishnan C.N."/>
            <person name="Sinha S."/>
            <person name="Blatti C."/>
            <person name="London S.E."/>
            <person name="Li Y."/>
            <person name="Lin Y.C."/>
            <person name="George J."/>
            <person name="Sweedler J."/>
            <person name="Southey B."/>
            <person name="Gunaratne P."/>
            <person name="Watson M."/>
            <person name="Nam K."/>
            <person name="Backstrom N."/>
            <person name="Smeds L."/>
            <person name="Nabholz B."/>
            <person name="Itoh Y."/>
            <person name="Whitney O."/>
            <person name="Pfenning A.R."/>
            <person name="Howard J."/>
            <person name="Volker M."/>
            <person name="Skinner B.M."/>
            <person name="Griffin D.K."/>
            <person name="Ye L."/>
            <person name="McLaren W.M."/>
            <person name="Flicek P."/>
            <person name="Quesada V."/>
            <person name="Velasco G."/>
            <person name="Lopez-Otin C."/>
            <person name="Puente X.S."/>
            <person name="Olender T."/>
            <person name="Lancet D."/>
            <person name="Smit A.F."/>
            <person name="Hubley R."/>
            <person name="Konkel M.K."/>
            <person name="Walker J.A."/>
            <person name="Batzer M.A."/>
            <person name="Gu W."/>
            <person name="Pollock D.D."/>
            <person name="Chen L."/>
            <person name="Cheng Z."/>
            <person name="Eichler E.E."/>
            <person name="Stapley J."/>
            <person name="Slate J."/>
            <person name="Ekblom R."/>
            <person name="Birkhead T."/>
            <person name="Burke T."/>
            <person name="Burt D."/>
            <person name="Scharff C."/>
            <person name="Adam I."/>
            <person name="Richard H."/>
            <person name="Sultan M."/>
            <person name="Soldatov A."/>
            <person name="Lehrach H."/>
            <person name="Edwards S.V."/>
            <person name="Yang S.P."/>
            <person name="Li X."/>
            <person name="Graves T."/>
            <person name="Fulton L."/>
            <person name="Nelson J."/>
            <person name="Chinwalla A."/>
            <person name="Hou S."/>
            <person name="Mardis E.R."/>
            <person name="Wilson R.K."/>
        </authorList>
    </citation>
    <scope>NUCLEOTIDE SEQUENCE [LARGE SCALE GENOMIC DNA]</scope>
</reference>
<dbReference type="PANTHER" id="PTHR10513:SF8">
    <property type="entry name" value="DEOXYGUANOSINE KINASE, MITOCHONDRIAL"/>
    <property type="match status" value="1"/>
</dbReference>
<dbReference type="InterPro" id="IPR027417">
    <property type="entry name" value="P-loop_NTPase"/>
</dbReference>
<dbReference type="GO" id="GO:0005739">
    <property type="term" value="C:mitochondrion"/>
    <property type="evidence" value="ECO:0007669"/>
    <property type="project" value="TreeGrafter"/>
</dbReference>
<accession>A0A674HPD7</accession>
<dbReference type="PRINTS" id="PR01217">
    <property type="entry name" value="PRICHEXTENSN"/>
</dbReference>
<dbReference type="InterPro" id="IPR050566">
    <property type="entry name" value="Deoxyribonucleoside_kinase"/>
</dbReference>
<organism evidence="3 4">
    <name type="scientific">Taeniopygia guttata</name>
    <name type="common">Zebra finch</name>
    <name type="synonym">Poephila guttata</name>
    <dbReference type="NCBI Taxonomy" id="59729"/>
    <lineage>
        <taxon>Eukaryota</taxon>
        <taxon>Metazoa</taxon>
        <taxon>Chordata</taxon>
        <taxon>Craniata</taxon>
        <taxon>Vertebrata</taxon>
        <taxon>Euteleostomi</taxon>
        <taxon>Archelosauria</taxon>
        <taxon>Archosauria</taxon>
        <taxon>Dinosauria</taxon>
        <taxon>Saurischia</taxon>
        <taxon>Theropoda</taxon>
        <taxon>Coelurosauria</taxon>
        <taxon>Aves</taxon>
        <taxon>Neognathae</taxon>
        <taxon>Neoaves</taxon>
        <taxon>Telluraves</taxon>
        <taxon>Australaves</taxon>
        <taxon>Passeriformes</taxon>
        <taxon>Passeroidea</taxon>
        <taxon>Estrildidae</taxon>
        <taxon>Estrildinae</taxon>
        <taxon>Taeniopygia</taxon>
    </lineage>
</organism>
<dbReference type="Proteomes" id="UP000007754">
    <property type="component" value="Chromosome 22"/>
</dbReference>
<feature type="region of interest" description="Disordered" evidence="1">
    <location>
        <begin position="420"/>
        <end position="439"/>
    </location>
</feature>
<keyword evidence="4" id="KW-1185">Reference proteome</keyword>
<dbReference type="InterPro" id="IPR031314">
    <property type="entry name" value="DNK_dom"/>
</dbReference>
<name>A0A674HPD7_TAEGU</name>
<dbReference type="SUPFAM" id="SSF52540">
    <property type="entry name" value="P-loop containing nucleoside triphosphate hydrolases"/>
    <property type="match status" value="1"/>
</dbReference>
<reference evidence="3" key="3">
    <citation type="submission" date="2025-09" db="UniProtKB">
        <authorList>
            <consortium name="Ensembl"/>
        </authorList>
    </citation>
    <scope>IDENTIFICATION</scope>
</reference>
<dbReference type="InParanoid" id="A0A674HPD7"/>
<sequence length="439" mass="47069">MGGCGAPLRLALEGNIAVGKSTFLKLLGAAFPRWHLVPEPVAQWRQVPTAGTAQVPGGCANLLQLMYQEPSRWSYTFQTFSCLSRLRAALEAPGEAGGTPGSPVRVLERSVFSDRYVFAKQLFEAGHLQPLEWALYQQCHDVLLAHVGHRAAPHAFLYLRASPQRCLERLRRRARSEERGVQLGYLSRLHGQHELWLLARATEVGCAAARRAPVLLLDAEQDFEHDAARQGRLLAQVGGTPGTGGWHRGWHRCGGSEGVKPPLCQGHAGASLARSWCHPSPVLRHPSALPVPPQSIPTPSQFHPSPFLHHPSALPVPPQSIPAPSQCPPSATPVHSCTIPVPSQFIPAPSQFHPSPFLPHPSATPAHSYIVPVQSQCHPGAIPAPSQCHPSSLPTPVPSRCHPSAGLSLQVEAFVTSLSARPVPPHPHTPGTGRGAASA</sequence>
<evidence type="ECO:0000313" key="4">
    <source>
        <dbReference type="Proteomes" id="UP000007754"/>
    </source>
</evidence>
<dbReference type="Gene3D" id="3.40.50.300">
    <property type="entry name" value="P-loop containing nucleotide triphosphate hydrolases"/>
    <property type="match status" value="1"/>
</dbReference>
<dbReference type="Ensembl" id="ENSTGUT00000028502.1">
    <property type="protein sequence ID" value="ENSTGUP00000036497.1"/>
    <property type="gene ID" value="ENSTGUG00000007674.2"/>
</dbReference>
<evidence type="ECO:0000313" key="3">
    <source>
        <dbReference type="Ensembl" id="ENSTGUP00000036497.1"/>
    </source>
</evidence>